<dbReference type="Pfam" id="PF16870">
    <property type="entry name" value="OxoGdeHyase_C"/>
    <property type="match status" value="1"/>
</dbReference>
<protein>
    <recommendedName>
        <fullName evidence="4">2-oxoglutarate dehydrogenase E1 component/KDG C-terminal domain-containing protein</fullName>
    </recommendedName>
</protein>
<evidence type="ECO:0000313" key="6">
    <source>
        <dbReference type="Proteomes" id="UP001599542"/>
    </source>
</evidence>
<dbReference type="Proteomes" id="UP001599542">
    <property type="component" value="Unassembled WGS sequence"/>
</dbReference>
<name>A0ABW6GWW9_9ACTN</name>
<organism evidence="5 6">
    <name type="scientific">Kitasatospora phosalacinea</name>
    <dbReference type="NCBI Taxonomy" id="2065"/>
    <lineage>
        <taxon>Bacteria</taxon>
        <taxon>Bacillati</taxon>
        <taxon>Actinomycetota</taxon>
        <taxon>Actinomycetes</taxon>
        <taxon>Kitasatosporales</taxon>
        <taxon>Streptomycetaceae</taxon>
        <taxon>Kitasatospora</taxon>
    </lineage>
</organism>
<evidence type="ECO:0000256" key="3">
    <source>
        <dbReference type="ARBA" id="ARBA00023052"/>
    </source>
</evidence>
<comment type="caution">
    <text evidence="5">The sequence shown here is derived from an EMBL/GenBank/DDBJ whole genome shotgun (WGS) entry which is preliminary data.</text>
</comment>
<dbReference type="Gene3D" id="3.40.50.11610">
    <property type="entry name" value="Multifunctional 2-oxoglutarate metabolism enzyme, C-terminal domain"/>
    <property type="match status" value="1"/>
</dbReference>
<evidence type="ECO:0000256" key="1">
    <source>
        <dbReference type="ARBA" id="ARBA00001964"/>
    </source>
</evidence>
<feature type="non-terminal residue" evidence="5">
    <location>
        <position position="1"/>
    </location>
</feature>
<reference evidence="5 6" key="1">
    <citation type="submission" date="2024-09" db="EMBL/GenBank/DDBJ databases">
        <title>The Natural Products Discovery Center: Release of the First 8490 Sequenced Strains for Exploring Actinobacteria Biosynthetic Diversity.</title>
        <authorList>
            <person name="Kalkreuter E."/>
            <person name="Kautsar S.A."/>
            <person name="Yang D."/>
            <person name="Bader C.D."/>
            <person name="Teijaro C.N."/>
            <person name="Fluegel L."/>
            <person name="Davis C.M."/>
            <person name="Simpson J.R."/>
            <person name="Lauterbach L."/>
            <person name="Steele A.D."/>
            <person name="Gui C."/>
            <person name="Meng S."/>
            <person name="Li G."/>
            <person name="Viehrig K."/>
            <person name="Ye F."/>
            <person name="Su P."/>
            <person name="Kiefer A.F."/>
            <person name="Nichols A."/>
            <person name="Cepeda A.J."/>
            <person name="Yan W."/>
            <person name="Fan B."/>
            <person name="Jiang Y."/>
            <person name="Adhikari A."/>
            <person name="Zheng C.-J."/>
            <person name="Schuster L."/>
            <person name="Cowan T.M."/>
            <person name="Smanski M.J."/>
            <person name="Chevrette M.G."/>
            <person name="De Carvalho L.P.S."/>
            <person name="Shen B."/>
        </authorList>
    </citation>
    <scope>NUCLEOTIDE SEQUENCE [LARGE SCALE GENOMIC DNA]</scope>
    <source>
        <strain evidence="5 6">NPDC058753</strain>
    </source>
</reference>
<evidence type="ECO:0000256" key="2">
    <source>
        <dbReference type="ARBA" id="ARBA00023002"/>
    </source>
</evidence>
<dbReference type="PANTHER" id="PTHR23152:SF4">
    <property type="entry name" value="2-OXOADIPATE DEHYDROGENASE COMPLEX COMPONENT E1"/>
    <property type="match status" value="1"/>
</dbReference>
<accession>A0ABW6GWW9</accession>
<comment type="cofactor">
    <cofactor evidence="1">
        <name>thiamine diphosphate</name>
        <dbReference type="ChEBI" id="CHEBI:58937"/>
    </cofactor>
</comment>
<evidence type="ECO:0000313" key="5">
    <source>
        <dbReference type="EMBL" id="MFE1357281.1"/>
    </source>
</evidence>
<dbReference type="EMBL" id="JBHYPX010000149">
    <property type="protein sequence ID" value="MFE1357281.1"/>
    <property type="molecule type" value="Genomic_DNA"/>
</dbReference>
<dbReference type="InterPro" id="IPR031717">
    <property type="entry name" value="ODO-1/KGD_C"/>
</dbReference>
<dbReference type="RefSeq" id="WP_380564147.1">
    <property type="nucleotide sequence ID" value="NZ_JBHYPX010000149.1"/>
</dbReference>
<feature type="domain" description="2-oxoglutarate dehydrogenase E1 component/KDG C-terminal" evidence="4">
    <location>
        <begin position="3"/>
        <end position="103"/>
    </location>
</feature>
<proteinExistence type="predicted"/>
<dbReference type="InterPro" id="IPR042179">
    <property type="entry name" value="KGD_C_sf"/>
</dbReference>
<keyword evidence="6" id="KW-1185">Reference proteome</keyword>
<dbReference type="InterPro" id="IPR011603">
    <property type="entry name" value="2oxoglutarate_DH_E1"/>
</dbReference>
<sequence>RGTTDTAIVRVERLYPLPVAELQEELGRYGENVQFVWAQEEPANQGAWPFIAMNLVDHLQVVIGRTGGNARLRRVARPASSAPAVGSAKRHAAEQQALIEEVFTL</sequence>
<evidence type="ECO:0000259" key="4">
    <source>
        <dbReference type="Pfam" id="PF16870"/>
    </source>
</evidence>
<keyword evidence="2" id="KW-0560">Oxidoreductase</keyword>
<keyword evidence="3" id="KW-0786">Thiamine pyrophosphate</keyword>
<dbReference type="PANTHER" id="PTHR23152">
    <property type="entry name" value="2-OXOGLUTARATE DEHYDROGENASE"/>
    <property type="match status" value="1"/>
</dbReference>
<gene>
    <name evidence="5" type="ORF">ACFW6T_35490</name>
</gene>